<feature type="short sequence motif" description="GXGXXG" evidence="4">
    <location>
        <begin position="51"/>
        <end position="56"/>
    </location>
</feature>
<accession>A0A2T1A5F8</accession>
<evidence type="ECO:0000256" key="3">
    <source>
        <dbReference type="ARBA" id="ARBA00023098"/>
    </source>
</evidence>
<comment type="caution">
    <text evidence="6">The sequence shown here is derived from an EMBL/GenBank/DDBJ whole genome shotgun (WGS) entry which is preliminary data.</text>
</comment>
<comment type="caution">
    <text evidence="4">Lacks conserved residue(s) required for the propagation of feature annotation.</text>
</comment>
<feature type="domain" description="PNPLA" evidence="5">
    <location>
        <begin position="47"/>
        <end position="217"/>
    </location>
</feature>
<dbReference type="PANTHER" id="PTHR14226:SF64">
    <property type="entry name" value="PNPLA DOMAIN-CONTAINING PROTEIN"/>
    <property type="match status" value="1"/>
</dbReference>
<sequence>MPISRPLRRRPEPLDLPADFDVLEALLRRRDEGSEPGQRTDDFRIALVVSGGGMRGGSTGGMARALQSAGLGRAFDVAYGTSSGAFIAASVVHGLADQASRVFSDDMSKPEFLDLRRLWQREPVMSLDHLIDHILTQTKPIPWSDTVTHDVPLHIIATAVDDMASYALENLDTEDKWRLAFRATACVPGFAGKPVELNGRSWIDGSVTEPLAAMRAVNDGATHVLALVARSAPELNHADITLGSIAKKHAVNRVANGLGSMLQDRIHYTESIRDLAASDAHAYVMANPESAGVRGFTRDVAKIDRAVELGQLTAQYALGAAQERRVAHG</sequence>
<evidence type="ECO:0000313" key="6">
    <source>
        <dbReference type="EMBL" id="PRZ43578.1"/>
    </source>
</evidence>
<protein>
    <submittedName>
        <fullName evidence="6">Patatin-like phospholipase</fullName>
    </submittedName>
</protein>
<dbReference type="AlphaFoldDB" id="A0A2T1A5F8"/>
<evidence type="ECO:0000256" key="4">
    <source>
        <dbReference type="PROSITE-ProRule" id="PRU01161"/>
    </source>
</evidence>
<reference evidence="6 7" key="1">
    <citation type="submission" date="2018-03" db="EMBL/GenBank/DDBJ databases">
        <title>Genomic Encyclopedia of Archaeal and Bacterial Type Strains, Phase II (KMG-II): from individual species to whole genera.</title>
        <authorList>
            <person name="Goeker M."/>
        </authorList>
    </citation>
    <scope>NUCLEOTIDE SEQUENCE [LARGE SCALE GENOMIC DNA]</scope>
    <source>
        <strain evidence="6 7">DSM 100065</strain>
    </source>
</reference>
<evidence type="ECO:0000313" key="7">
    <source>
        <dbReference type="Proteomes" id="UP000237752"/>
    </source>
</evidence>
<feature type="active site" description="Proton acceptor" evidence="4">
    <location>
        <position position="204"/>
    </location>
</feature>
<dbReference type="PANTHER" id="PTHR14226">
    <property type="entry name" value="NEUROPATHY TARGET ESTERASE/SWISS CHEESE D.MELANOGASTER"/>
    <property type="match status" value="1"/>
</dbReference>
<keyword evidence="3 4" id="KW-0443">Lipid metabolism</keyword>
<dbReference type="GO" id="GO:0016787">
    <property type="term" value="F:hydrolase activity"/>
    <property type="evidence" value="ECO:0007669"/>
    <property type="project" value="UniProtKB-UniRule"/>
</dbReference>
<gene>
    <name evidence="6" type="ORF">CLV47_102267</name>
</gene>
<dbReference type="InterPro" id="IPR016035">
    <property type="entry name" value="Acyl_Trfase/lysoPLipase"/>
</dbReference>
<dbReference type="SUPFAM" id="SSF52151">
    <property type="entry name" value="FabD/lysophospholipase-like"/>
    <property type="match status" value="1"/>
</dbReference>
<dbReference type="RefSeq" id="WP_106347726.1">
    <property type="nucleotide sequence ID" value="NZ_PVUE01000002.1"/>
</dbReference>
<evidence type="ECO:0000256" key="2">
    <source>
        <dbReference type="ARBA" id="ARBA00022963"/>
    </source>
</evidence>
<evidence type="ECO:0000259" key="5">
    <source>
        <dbReference type="PROSITE" id="PS51635"/>
    </source>
</evidence>
<proteinExistence type="predicted"/>
<dbReference type="PROSITE" id="PS51635">
    <property type="entry name" value="PNPLA"/>
    <property type="match status" value="1"/>
</dbReference>
<feature type="active site" description="Nucleophile" evidence="4">
    <location>
        <position position="82"/>
    </location>
</feature>
<name>A0A2T1A5F8_9ACTN</name>
<evidence type="ECO:0000256" key="1">
    <source>
        <dbReference type="ARBA" id="ARBA00022801"/>
    </source>
</evidence>
<keyword evidence="2 4" id="KW-0442">Lipid degradation</keyword>
<dbReference type="EMBL" id="PVUE01000002">
    <property type="protein sequence ID" value="PRZ43578.1"/>
    <property type="molecule type" value="Genomic_DNA"/>
</dbReference>
<organism evidence="6 7">
    <name type="scientific">Antricoccus suffuscus</name>
    <dbReference type="NCBI Taxonomy" id="1629062"/>
    <lineage>
        <taxon>Bacteria</taxon>
        <taxon>Bacillati</taxon>
        <taxon>Actinomycetota</taxon>
        <taxon>Actinomycetes</taxon>
        <taxon>Geodermatophilales</taxon>
        <taxon>Antricoccaceae</taxon>
        <taxon>Antricoccus</taxon>
    </lineage>
</organism>
<dbReference type="GO" id="GO:0016042">
    <property type="term" value="P:lipid catabolic process"/>
    <property type="evidence" value="ECO:0007669"/>
    <property type="project" value="UniProtKB-UniRule"/>
</dbReference>
<feature type="short sequence motif" description="GXSXG" evidence="4">
    <location>
        <begin position="80"/>
        <end position="84"/>
    </location>
</feature>
<dbReference type="InterPro" id="IPR050301">
    <property type="entry name" value="NTE"/>
</dbReference>
<dbReference type="InterPro" id="IPR002641">
    <property type="entry name" value="PNPLA_dom"/>
</dbReference>
<dbReference type="OrthoDB" id="4080114at2"/>
<keyword evidence="1 4" id="KW-0378">Hydrolase</keyword>
<dbReference type="Gene3D" id="3.40.1090.10">
    <property type="entry name" value="Cytosolic phospholipase A2 catalytic domain"/>
    <property type="match status" value="2"/>
</dbReference>
<dbReference type="Proteomes" id="UP000237752">
    <property type="component" value="Unassembled WGS sequence"/>
</dbReference>
<keyword evidence="7" id="KW-1185">Reference proteome</keyword>
<dbReference type="Pfam" id="PF01734">
    <property type="entry name" value="Patatin"/>
    <property type="match status" value="1"/>
</dbReference>